<comment type="caution">
    <text evidence="1">The sequence shown here is derived from an EMBL/GenBank/DDBJ whole genome shotgun (WGS) entry which is preliminary data.</text>
</comment>
<evidence type="ECO:0000313" key="1">
    <source>
        <dbReference type="EMBL" id="GHE00879.1"/>
    </source>
</evidence>
<dbReference type="Proteomes" id="UP000655443">
    <property type="component" value="Unassembled WGS sequence"/>
</dbReference>
<reference evidence="1" key="2">
    <citation type="submission" date="2020-09" db="EMBL/GenBank/DDBJ databases">
        <authorList>
            <person name="Sun Q."/>
            <person name="Ohkuma M."/>
        </authorList>
    </citation>
    <scope>NUCLEOTIDE SEQUENCE</scope>
    <source>
        <strain evidence="1">JCM 4714</strain>
    </source>
</reference>
<organism evidence="1 2">
    <name type="scientific">Streptomyces alanosinicus</name>
    <dbReference type="NCBI Taxonomy" id="68171"/>
    <lineage>
        <taxon>Bacteria</taxon>
        <taxon>Bacillati</taxon>
        <taxon>Actinomycetota</taxon>
        <taxon>Actinomycetes</taxon>
        <taxon>Kitasatosporales</taxon>
        <taxon>Streptomycetaceae</taxon>
        <taxon>Streptomyces</taxon>
    </lineage>
</organism>
<dbReference type="RefSeq" id="WP_189950217.1">
    <property type="nucleotide sequence ID" value="NZ_BMVG01000003.1"/>
</dbReference>
<proteinExistence type="predicted"/>
<reference evidence="1" key="1">
    <citation type="journal article" date="2014" name="Int. J. Syst. Evol. Microbiol.">
        <title>Complete genome sequence of Corynebacterium casei LMG S-19264T (=DSM 44701T), isolated from a smear-ripened cheese.</title>
        <authorList>
            <consortium name="US DOE Joint Genome Institute (JGI-PGF)"/>
            <person name="Walter F."/>
            <person name="Albersmeier A."/>
            <person name="Kalinowski J."/>
            <person name="Ruckert C."/>
        </authorList>
    </citation>
    <scope>NUCLEOTIDE SEQUENCE</scope>
    <source>
        <strain evidence="1">JCM 4714</strain>
    </source>
</reference>
<dbReference type="AlphaFoldDB" id="A0A919D0X0"/>
<keyword evidence="2" id="KW-1185">Reference proteome</keyword>
<evidence type="ECO:0000313" key="2">
    <source>
        <dbReference type="Proteomes" id="UP000655443"/>
    </source>
</evidence>
<gene>
    <name evidence="1" type="ORF">GCM10010339_17690</name>
</gene>
<name>A0A919D0X0_9ACTN</name>
<accession>A0A919D0X0</accession>
<sequence length="46" mass="5437">MTRVQLPDEEREFIGPNVPVGRYSPYPARLRQQFDRVMEQIGAFLE</sequence>
<protein>
    <submittedName>
        <fullName evidence="1">Uncharacterized protein</fullName>
    </submittedName>
</protein>
<dbReference type="EMBL" id="BMVG01000003">
    <property type="protein sequence ID" value="GHE00879.1"/>
    <property type="molecule type" value="Genomic_DNA"/>
</dbReference>